<dbReference type="PANTHER" id="PTHR48015">
    <property type="entry name" value="SERINE/THREONINE-PROTEIN KINASE TAO"/>
    <property type="match status" value="1"/>
</dbReference>
<dbReference type="STRING" id="1036808.A0A0C3ENN1"/>
<dbReference type="SUPFAM" id="SSF56112">
    <property type="entry name" value="Protein kinase-like (PK-like)"/>
    <property type="match status" value="1"/>
</dbReference>
<dbReference type="GO" id="GO:0005524">
    <property type="term" value="F:ATP binding"/>
    <property type="evidence" value="ECO:0007669"/>
    <property type="project" value="InterPro"/>
</dbReference>
<dbReference type="GO" id="GO:0035556">
    <property type="term" value="P:intracellular signal transduction"/>
    <property type="evidence" value="ECO:0007669"/>
    <property type="project" value="TreeGrafter"/>
</dbReference>
<dbReference type="InterPro" id="IPR000719">
    <property type="entry name" value="Prot_kinase_dom"/>
</dbReference>
<dbReference type="InParanoid" id="A0A0C3ENN1"/>
<dbReference type="AlphaFoldDB" id="A0A0C3ENN1"/>
<reference evidence="3" key="2">
    <citation type="submission" date="2015-01" db="EMBL/GenBank/DDBJ databases">
        <title>Evolutionary Origins and Diversification of the Mycorrhizal Mutualists.</title>
        <authorList>
            <consortium name="DOE Joint Genome Institute"/>
            <consortium name="Mycorrhizal Genomics Consortium"/>
            <person name="Kohler A."/>
            <person name="Kuo A."/>
            <person name="Nagy L.G."/>
            <person name="Floudas D."/>
            <person name="Copeland A."/>
            <person name="Barry K.W."/>
            <person name="Cichocki N."/>
            <person name="Veneault-Fourrey C."/>
            <person name="LaButti K."/>
            <person name="Lindquist E.A."/>
            <person name="Lipzen A."/>
            <person name="Lundell T."/>
            <person name="Morin E."/>
            <person name="Murat C."/>
            <person name="Riley R."/>
            <person name="Ohm R."/>
            <person name="Sun H."/>
            <person name="Tunlid A."/>
            <person name="Henrissat B."/>
            <person name="Grigoriev I.V."/>
            <person name="Hibbett D.S."/>
            <person name="Martin F."/>
        </authorList>
    </citation>
    <scope>NUCLEOTIDE SEQUENCE [LARGE SCALE GENOMIC DNA]</scope>
    <source>
        <strain evidence="3">Foug A</strain>
    </source>
</reference>
<dbReference type="PROSITE" id="PS50011">
    <property type="entry name" value="PROTEIN_KINASE_DOM"/>
    <property type="match status" value="1"/>
</dbReference>
<dbReference type="PANTHER" id="PTHR48015:SF16">
    <property type="entry name" value="SERINE_THREONINE-PROTEIN KINASE SULU"/>
    <property type="match status" value="1"/>
</dbReference>
<proteinExistence type="predicted"/>
<organism evidence="2 3">
    <name type="scientific">Scleroderma citrinum Foug A</name>
    <dbReference type="NCBI Taxonomy" id="1036808"/>
    <lineage>
        <taxon>Eukaryota</taxon>
        <taxon>Fungi</taxon>
        <taxon>Dikarya</taxon>
        <taxon>Basidiomycota</taxon>
        <taxon>Agaricomycotina</taxon>
        <taxon>Agaricomycetes</taxon>
        <taxon>Agaricomycetidae</taxon>
        <taxon>Boletales</taxon>
        <taxon>Sclerodermatineae</taxon>
        <taxon>Sclerodermataceae</taxon>
        <taxon>Scleroderma</taxon>
    </lineage>
</organism>
<reference evidence="2 3" key="1">
    <citation type="submission" date="2014-04" db="EMBL/GenBank/DDBJ databases">
        <authorList>
            <consortium name="DOE Joint Genome Institute"/>
            <person name="Kuo A."/>
            <person name="Kohler A."/>
            <person name="Nagy L.G."/>
            <person name="Floudas D."/>
            <person name="Copeland A."/>
            <person name="Barry K.W."/>
            <person name="Cichocki N."/>
            <person name="Veneault-Fourrey C."/>
            <person name="LaButti K."/>
            <person name="Lindquist E.A."/>
            <person name="Lipzen A."/>
            <person name="Lundell T."/>
            <person name="Morin E."/>
            <person name="Murat C."/>
            <person name="Sun H."/>
            <person name="Tunlid A."/>
            <person name="Henrissat B."/>
            <person name="Grigoriev I.V."/>
            <person name="Hibbett D.S."/>
            <person name="Martin F."/>
            <person name="Nordberg H.P."/>
            <person name="Cantor M.N."/>
            <person name="Hua S.X."/>
        </authorList>
    </citation>
    <scope>NUCLEOTIDE SEQUENCE [LARGE SCALE GENOMIC DNA]</scope>
    <source>
        <strain evidence="2 3">Foug A</strain>
    </source>
</reference>
<feature type="domain" description="Protein kinase" evidence="1">
    <location>
        <begin position="29"/>
        <end position="260"/>
    </location>
</feature>
<dbReference type="OrthoDB" id="4062651at2759"/>
<dbReference type="InterPro" id="IPR011009">
    <property type="entry name" value="Kinase-like_dom_sf"/>
</dbReference>
<evidence type="ECO:0000313" key="2">
    <source>
        <dbReference type="EMBL" id="KIM69799.1"/>
    </source>
</evidence>
<dbReference type="GO" id="GO:0043408">
    <property type="term" value="P:regulation of MAPK cascade"/>
    <property type="evidence" value="ECO:0007669"/>
    <property type="project" value="TreeGrafter"/>
</dbReference>
<dbReference type="InterPro" id="IPR050285">
    <property type="entry name" value="STE20_Ser/Thr_kinase"/>
</dbReference>
<dbReference type="Gene3D" id="1.10.510.10">
    <property type="entry name" value="Transferase(Phosphotransferase) domain 1"/>
    <property type="match status" value="1"/>
</dbReference>
<dbReference type="EMBL" id="KN822006">
    <property type="protein sequence ID" value="KIM69799.1"/>
    <property type="molecule type" value="Genomic_DNA"/>
</dbReference>
<dbReference type="HOGENOM" id="CLU_062257_1_0_1"/>
<dbReference type="GO" id="GO:0004674">
    <property type="term" value="F:protein serine/threonine kinase activity"/>
    <property type="evidence" value="ECO:0007669"/>
    <property type="project" value="TreeGrafter"/>
</dbReference>
<dbReference type="Proteomes" id="UP000053989">
    <property type="component" value="Unassembled WGS sequence"/>
</dbReference>
<dbReference type="GO" id="GO:0005737">
    <property type="term" value="C:cytoplasm"/>
    <property type="evidence" value="ECO:0007669"/>
    <property type="project" value="TreeGrafter"/>
</dbReference>
<dbReference type="Pfam" id="PF00069">
    <property type="entry name" value="Pkinase"/>
    <property type="match status" value="1"/>
</dbReference>
<keyword evidence="3" id="KW-1185">Reference proteome</keyword>
<accession>A0A0C3ENN1</accession>
<protein>
    <recommendedName>
        <fullName evidence="1">Protein kinase domain-containing protein</fullName>
    </recommendedName>
</protein>
<evidence type="ECO:0000313" key="3">
    <source>
        <dbReference type="Proteomes" id="UP000053989"/>
    </source>
</evidence>
<gene>
    <name evidence="2" type="ORF">SCLCIDRAFT_1208338</name>
</gene>
<name>A0A0C3ENN1_9AGAM</name>
<evidence type="ECO:0000259" key="1">
    <source>
        <dbReference type="PROSITE" id="PS50011"/>
    </source>
</evidence>
<sequence>MRELIKSYEVWDDAFDHTETVWKEGENYYQISHSARDGAFDLNDLPTPSPIPMELFKAPWNSSLTECPRPSPLDSYQKRPAIMLPGDLDLAVKTPREDMLREAEMYEIVKQYPHPNICHYYGCIRDGQELTAICLRKYKLSLCDAVRSGAPLDRDVNVSGIAKGLQFLHDTLGLVHNDINPTNIMLNDQGHPVIIDFDSCASIGQDMDRRKGGTFGWVREPEPRICTVESDEYALSLIAQYLDGKVDNEGFPLPLDFSQN</sequence>